<evidence type="ECO:0000256" key="4">
    <source>
        <dbReference type="ARBA" id="ARBA00023172"/>
    </source>
</evidence>
<dbReference type="InterPro" id="IPR013762">
    <property type="entry name" value="Integrase-like_cat_sf"/>
</dbReference>
<protein>
    <recommendedName>
        <fullName evidence="5">Tyr recombinase domain-containing protein</fullName>
    </recommendedName>
</protein>
<comment type="caution">
    <text evidence="6">The sequence shown here is derived from an EMBL/GenBank/DDBJ whole genome shotgun (WGS) entry which is preliminary data.</text>
</comment>
<dbReference type="PANTHER" id="PTHR30349:SF64">
    <property type="entry name" value="PROPHAGE INTEGRASE INTD-RELATED"/>
    <property type="match status" value="1"/>
</dbReference>
<evidence type="ECO:0000259" key="5">
    <source>
        <dbReference type="PROSITE" id="PS51898"/>
    </source>
</evidence>
<dbReference type="Pfam" id="PF00589">
    <property type="entry name" value="Phage_integrase"/>
    <property type="match status" value="1"/>
</dbReference>
<gene>
    <name evidence="6" type="ORF">FC70_GL000506</name>
</gene>
<organism evidence="6 7">
    <name type="scientific">Paucilactobacillus oligofermentans DSM 15707 = LMG 22743</name>
    <dbReference type="NCBI Taxonomy" id="1423778"/>
    <lineage>
        <taxon>Bacteria</taxon>
        <taxon>Bacillati</taxon>
        <taxon>Bacillota</taxon>
        <taxon>Bacilli</taxon>
        <taxon>Lactobacillales</taxon>
        <taxon>Lactobacillaceae</taxon>
        <taxon>Paucilactobacillus</taxon>
    </lineage>
</organism>
<dbReference type="InterPro" id="IPR010998">
    <property type="entry name" value="Integrase_recombinase_N"/>
</dbReference>
<dbReference type="OrthoDB" id="9803188at2"/>
<dbReference type="Pfam" id="PF14659">
    <property type="entry name" value="Phage_int_SAM_3"/>
    <property type="match status" value="1"/>
</dbReference>
<evidence type="ECO:0000256" key="3">
    <source>
        <dbReference type="ARBA" id="ARBA00023125"/>
    </source>
</evidence>
<name>A0A0R1RHC2_9LACO</name>
<evidence type="ECO:0000256" key="2">
    <source>
        <dbReference type="ARBA" id="ARBA00022908"/>
    </source>
</evidence>
<dbReference type="PANTHER" id="PTHR30349">
    <property type="entry name" value="PHAGE INTEGRASE-RELATED"/>
    <property type="match status" value="1"/>
</dbReference>
<dbReference type="GO" id="GO:0015074">
    <property type="term" value="P:DNA integration"/>
    <property type="evidence" value="ECO:0007669"/>
    <property type="project" value="UniProtKB-KW"/>
</dbReference>
<evidence type="ECO:0000313" key="6">
    <source>
        <dbReference type="EMBL" id="KRL55921.1"/>
    </source>
</evidence>
<dbReference type="Gene3D" id="1.10.443.10">
    <property type="entry name" value="Intergrase catalytic core"/>
    <property type="match status" value="1"/>
</dbReference>
<dbReference type="InterPro" id="IPR004107">
    <property type="entry name" value="Integrase_SAM-like_N"/>
</dbReference>
<dbReference type="Gene3D" id="1.10.150.130">
    <property type="match status" value="1"/>
</dbReference>
<keyword evidence="2" id="KW-0229">DNA integration</keyword>
<dbReference type="RefSeq" id="WP_057889490.1">
    <property type="nucleotide sequence ID" value="NZ_AZFE01000030.1"/>
</dbReference>
<comment type="similarity">
    <text evidence="1">Belongs to the 'phage' integrase family.</text>
</comment>
<dbReference type="InterPro" id="IPR011010">
    <property type="entry name" value="DNA_brk_join_enz"/>
</dbReference>
<dbReference type="InterPro" id="IPR002104">
    <property type="entry name" value="Integrase_catalytic"/>
</dbReference>
<dbReference type="SUPFAM" id="SSF56349">
    <property type="entry name" value="DNA breaking-rejoining enzymes"/>
    <property type="match status" value="1"/>
</dbReference>
<dbReference type="Proteomes" id="UP000051697">
    <property type="component" value="Unassembled WGS sequence"/>
</dbReference>
<keyword evidence="7" id="KW-1185">Reference proteome</keyword>
<accession>A0A0R1RHC2</accession>
<dbReference type="CDD" id="cd01189">
    <property type="entry name" value="INT_ICEBs1_C_like"/>
    <property type="match status" value="1"/>
</dbReference>
<dbReference type="EMBL" id="AZFE01000030">
    <property type="protein sequence ID" value="KRL55921.1"/>
    <property type="molecule type" value="Genomic_DNA"/>
</dbReference>
<dbReference type="STRING" id="1423778.FC70_GL000506"/>
<reference evidence="6 7" key="1">
    <citation type="journal article" date="2015" name="Genome Announc.">
        <title>Expanding the biotechnology potential of lactobacilli through comparative genomics of 213 strains and associated genera.</title>
        <authorList>
            <person name="Sun Z."/>
            <person name="Harris H.M."/>
            <person name="McCann A."/>
            <person name="Guo C."/>
            <person name="Argimon S."/>
            <person name="Zhang W."/>
            <person name="Yang X."/>
            <person name="Jeffery I.B."/>
            <person name="Cooney J.C."/>
            <person name="Kagawa T.F."/>
            <person name="Liu W."/>
            <person name="Song Y."/>
            <person name="Salvetti E."/>
            <person name="Wrobel A."/>
            <person name="Rasinkangas P."/>
            <person name="Parkhill J."/>
            <person name="Rea M.C."/>
            <person name="O'Sullivan O."/>
            <person name="Ritari J."/>
            <person name="Douillard F.P."/>
            <person name="Paul Ross R."/>
            <person name="Yang R."/>
            <person name="Briner A.E."/>
            <person name="Felis G.E."/>
            <person name="de Vos W.M."/>
            <person name="Barrangou R."/>
            <person name="Klaenhammer T.R."/>
            <person name="Caufield P.W."/>
            <person name="Cui Y."/>
            <person name="Zhang H."/>
            <person name="O'Toole P.W."/>
        </authorList>
    </citation>
    <scope>NUCLEOTIDE SEQUENCE [LARGE SCALE GENOMIC DNA]</scope>
    <source>
        <strain evidence="6 7">DSM 15707</strain>
    </source>
</reference>
<evidence type="ECO:0000313" key="7">
    <source>
        <dbReference type="Proteomes" id="UP000051697"/>
    </source>
</evidence>
<sequence>MTTPRKLKNGRWSIRPAYKDPLTGKWTQTQKTFNSKTEALEFDRKILYEADNGYTSKNTSIGAYFDHWMETYKKPYLKHRSIRRITYDFDHIFDYFGRQKKLADITKPIWQTFMNDLSKKYAKETNRLTNGDFRAMCEVAIDEGVITRNPTRSAKYSGKKLDLKHERQLVLSLNDFKKVVHAIESSEDSVSKYVCLVHAFTGMRFGEVIGLTWDKVNIFAKTIRVSEQYDYDDAHKLTGLKGDSPERTINVPDALINHLRNYKTWYKDQIRRGNIIENVDRLIFNSVTGHPVSNSGINDYIHGICTQVGIVRITTHGFRRTQATLMTLANNDLRSVATYLGHQDSKTTLKYYIKSIPELEEQAHKKMMTFYEDEKII</sequence>
<keyword evidence="3" id="KW-0238">DNA-binding</keyword>
<dbReference type="KEGG" id="lol:LACOL_0790"/>
<dbReference type="InterPro" id="IPR050090">
    <property type="entry name" value="Tyrosine_recombinase_XerCD"/>
</dbReference>
<dbReference type="GO" id="GO:0003677">
    <property type="term" value="F:DNA binding"/>
    <property type="evidence" value="ECO:0007669"/>
    <property type="project" value="UniProtKB-KW"/>
</dbReference>
<dbReference type="PATRIC" id="fig|1423778.4.peg.532"/>
<feature type="domain" description="Tyr recombinase" evidence="5">
    <location>
        <begin position="166"/>
        <end position="365"/>
    </location>
</feature>
<keyword evidence="4" id="KW-0233">DNA recombination</keyword>
<proteinExistence type="inferred from homology"/>
<dbReference type="AlphaFoldDB" id="A0A0R1RHC2"/>
<evidence type="ECO:0000256" key="1">
    <source>
        <dbReference type="ARBA" id="ARBA00008857"/>
    </source>
</evidence>
<dbReference type="PROSITE" id="PS51898">
    <property type="entry name" value="TYR_RECOMBINASE"/>
    <property type="match status" value="1"/>
</dbReference>
<dbReference type="GO" id="GO:0006310">
    <property type="term" value="P:DNA recombination"/>
    <property type="evidence" value="ECO:0007669"/>
    <property type="project" value="UniProtKB-KW"/>
</dbReference>